<protein>
    <submittedName>
        <fullName evidence="2">Uncharacterized protein</fullName>
    </submittedName>
</protein>
<dbReference type="Proteomes" id="UP000324974">
    <property type="component" value="Chromosome"/>
</dbReference>
<sequence length="170" mass="18590">MTMTLAIRPSEMELPDRLATIASNGPTAIAHRLSELDTEWTTGRAVKATTGLLLVAGIFLAAFVDPWWLILPAVAGAALLQYMFFRRSWLTHIFSAAGLRSGAEIENERIALRVLRGDFQQLPTVFQVEDRDAVCRMEGEGGSCVGDECTKIDPRDAATMILEQTGGSKH</sequence>
<dbReference type="KEGG" id="lrs:PX52LOC_03425"/>
<accession>A0A5C1ACJ8</accession>
<keyword evidence="3" id="KW-1185">Reference proteome</keyword>
<evidence type="ECO:0000256" key="1">
    <source>
        <dbReference type="SAM" id="Phobius"/>
    </source>
</evidence>
<reference evidence="3" key="1">
    <citation type="submission" date="2019-08" db="EMBL/GenBank/DDBJ databases">
        <title>Limnoglobus roseus gen. nov., sp. nov., a novel freshwater planctomycete with a giant genome from the family Gemmataceae.</title>
        <authorList>
            <person name="Kulichevskaya I.S."/>
            <person name="Naumoff D.G."/>
            <person name="Miroshnikov K."/>
            <person name="Ivanova A."/>
            <person name="Philippov D.A."/>
            <person name="Hakobyan A."/>
            <person name="Rijpstra I.C."/>
            <person name="Sinninghe Damste J.S."/>
            <person name="Liesack W."/>
            <person name="Dedysh S.N."/>
        </authorList>
    </citation>
    <scope>NUCLEOTIDE SEQUENCE [LARGE SCALE GENOMIC DNA]</scope>
    <source>
        <strain evidence="3">PX52</strain>
    </source>
</reference>
<evidence type="ECO:0000313" key="3">
    <source>
        <dbReference type="Proteomes" id="UP000324974"/>
    </source>
</evidence>
<keyword evidence="1" id="KW-0812">Transmembrane</keyword>
<gene>
    <name evidence="2" type="ORF">PX52LOC_03425</name>
</gene>
<dbReference type="AlphaFoldDB" id="A0A5C1ACJ8"/>
<keyword evidence="1" id="KW-0472">Membrane</keyword>
<organism evidence="2 3">
    <name type="scientific">Limnoglobus roseus</name>
    <dbReference type="NCBI Taxonomy" id="2598579"/>
    <lineage>
        <taxon>Bacteria</taxon>
        <taxon>Pseudomonadati</taxon>
        <taxon>Planctomycetota</taxon>
        <taxon>Planctomycetia</taxon>
        <taxon>Gemmatales</taxon>
        <taxon>Gemmataceae</taxon>
        <taxon>Limnoglobus</taxon>
    </lineage>
</organism>
<feature type="transmembrane region" description="Helical" evidence="1">
    <location>
        <begin position="45"/>
        <end position="63"/>
    </location>
</feature>
<proteinExistence type="predicted"/>
<name>A0A5C1ACJ8_9BACT</name>
<keyword evidence="1" id="KW-1133">Transmembrane helix</keyword>
<dbReference type="Gene3D" id="6.10.140.1340">
    <property type="match status" value="1"/>
</dbReference>
<evidence type="ECO:0000313" key="2">
    <source>
        <dbReference type="EMBL" id="QEL16470.1"/>
    </source>
</evidence>
<dbReference type="EMBL" id="CP042425">
    <property type="protein sequence ID" value="QEL16470.1"/>
    <property type="molecule type" value="Genomic_DNA"/>
</dbReference>